<dbReference type="InterPro" id="IPR036259">
    <property type="entry name" value="MFS_trans_sf"/>
</dbReference>
<dbReference type="OrthoDB" id="9784658at2"/>
<dbReference type="InterPro" id="IPR020846">
    <property type="entry name" value="MFS_dom"/>
</dbReference>
<feature type="transmembrane region" description="Helical" evidence="5">
    <location>
        <begin position="144"/>
        <end position="165"/>
    </location>
</feature>
<dbReference type="PANTHER" id="PTHR23508:SF10">
    <property type="entry name" value="CARBOXYLIC ACID TRANSPORTER PROTEIN HOMOLOG"/>
    <property type="match status" value="1"/>
</dbReference>
<dbReference type="SUPFAM" id="SSF103473">
    <property type="entry name" value="MFS general substrate transporter"/>
    <property type="match status" value="1"/>
</dbReference>
<dbReference type="Gene3D" id="1.20.1250.20">
    <property type="entry name" value="MFS general substrate transporter like domains"/>
    <property type="match status" value="1"/>
</dbReference>
<dbReference type="KEGG" id="pstg:E8M01_29570"/>
<sequence>MHRIDVHRLADEATWNRFHTTVLVWCFVIIVFDGYDLAVGGIALPNIMKDMAVDATQAGFMLSSALFGMMFGAMGLGWVADRYGRRVGLSLSVLFFSVFTAAAGFTSDPVTFSVMRFLAGLGIGGAIPAAAAQITEYSPKKVRGMIFTVMTCGYAVGSILAAVLGKTLIDAYGWQTVFIAAGLPVLLIPFIMKYMPESLPFLIKHRDDAHLREVVGKIRPGLKLGPQEEFLVPDEDKAAGAPVARLFQEGRGFSTAMFWIAYITCLFMLYALSSWLVKLMAMAGYSLGSALNFLLAFNSGAIVGAIGGGWLSDKLNIKWVLFCGFLTAAVSLTALGYGVQPLLLVVAVVGASTLGTQILAYAYTAQFYPAAIRSTGVGFASGIGRFGAIAGPIGIGVLVSLNLSLQQNFMVIAAVGLVGAVAVALINHRRSASTQDQDTTKPVVAVAVAAGAPATRN</sequence>
<organism evidence="7 8">
    <name type="scientific">Phreatobacter stygius</name>
    <dbReference type="NCBI Taxonomy" id="1940610"/>
    <lineage>
        <taxon>Bacteria</taxon>
        <taxon>Pseudomonadati</taxon>
        <taxon>Pseudomonadota</taxon>
        <taxon>Alphaproteobacteria</taxon>
        <taxon>Hyphomicrobiales</taxon>
        <taxon>Phreatobacteraceae</taxon>
        <taxon>Phreatobacter</taxon>
    </lineage>
</organism>
<feature type="transmembrane region" description="Helical" evidence="5">
    <location>
        <begin position="409"/>
        <end position="426"/>
    </location>
</feature>
<reference evidence="7 8" key="1">
    <citation type="submission" date="2019-04" db="EMBL/GenBank/DDBJ databases">
        <title>Phreatobacter aquaticus sp. nov.</title>
        <authorList>
            <person name="Choi A."/>
        </authorList>
    </citation>
    <scope>NUCLEOTIDE SEQUENCE [LARGE SCALE GENOMIC DNA]</scope>
    <source>
        <strain evidence="7 8">KCTC 52518</strain>
    </source>
</reference>
<accession>A0A4D7BPM1</accession>
<protein>
    <submittedName>
        <fullName evidence="7">MFS transporter</fullName>
    </submittedName>
</protein>
<feature type="transmembrane region" description="Helical" evidence="5">
    <location>
        <begin position="319"/>
        <end position="337"/>
    </location>
</feature>
<dbReference type="Proteomes" id="UP000298781">
    <property type="component" value="Chromosome"/>
</dbReference>
<evidence type="ECO:0000256" key="3">
    <source>
        <dbReference type="ARBA" id="ARBA00022989"/>
    </source>
</evidence>
<feature type="transmembrane region" description="Helical" evidence="5">
    <location>
        <begin position="171"/>
        <end position="192"/>
    </location>
</feature>
<keyword evidence="2 5" id="KW-0812">Transmembrane</keyword>
<proteinExistence type="predicted"/>
<dbReference type="InterPro" id="IPR011701">
    <property type="entry name" value="MFS"/>
</dbReference>
<feature type="transmembrane region" description="Helical" evidence="5">
    <location>
        <begin position="60"/>
        <end position="80"/>
    </location>
</feature>
<feature type="transmembrane region" description="Helical" evidence="5">
    <location>
        <begin position="256"/>
        <end position="277"/>
    </location>
</feature>
<keyword evidence="4 5" id="KW-0472">Membrane</keyword>
<dbReference type="PROSITE" id="PS00216">
    <property type="entry name" value="SUGAR_TRANSPORT_1"/>
    <property type="match status" value="1"/>
</dbReference>
<keyword evidence="8" id="KW-1185">Reference proteome</keyword>
<name>A0A4D7BPM1_9HYPH</name>
<keyword evidence="3 5" id="KW-1133">Transmembrane helix</keyword>
<dbReference type="Pfam" id="PF07690">
    <property type="entry name" value="MFS_1"/>
    <property type="match status" value="1"/>
</dbReference>
<dbReference type="PANTHER" id="PTHR23508">
    <property type="entry name" value="CARBOXYLIC ACID TRANSPORTER PROTEIN HOMOLOG"/>
    <property type="match status" value="1"/>
</dbReference>
<feature type="transmembrane region" description="Helical" evidence="5">
    <location>
        <begin position="343"/>
        <end position="363"/>
    </location>
</feature>
<dbReference type="CDD" id="cd17365">
    <property type="entry name" value="MFS_PcaK_like"/>
    <property type="match status" value="1"/>
</dbReference>
<feature type="domain" description="Major facilitator superfamily (MFS) profile" evidence="6">
    <location>
        <begin position="22"/>
        <end position="431"/>
    </location>
</feature>
<evidence type="ECO:0000256" key="1">
    <source>
        <dbReference type="ARBA" id="ARBA00004141"/>
    </source>
</evidence>
<feature type="transmembrane region" description="Helical" evidence="5">
    <location>
        <begin position="87"/>
        <end position="106"/>
    </location>
</feature>
<dbReference type="EMBL" id="CP039690">
    <property type="protein sequence ID" value="QCI69492.1"/>
    <property type="molecule type" value="Genomic_DNA"/>
</dbReference>
<dbReference type="PROSITE" id="PS50850">
    <property type="entry name" value="MFS"/>
    <property type="match status" value="1"/>
</dbReference>
<evidence type="ECO:0000256" key="4">
    <source>
        <dbReference type="ARBA" id="ARBA00023136"/>
    </source>
</evidence>
<evidence type="ECO:0000256" key="2">
    <source>
        <dbReference type="ARBA" id="ARBA00022692"/>
    </source>
</evidence>
<feature type="transmembrane region" description="Helical" evidence="5">
    <location>
        <begin position="289"/>
        <end position="312"/>
    </location>
</feature>
<evidence type="ECO:0000313" key="7">
    <source>
        <dbReference type="EMBL" id="QCI69492.1"/>
    </source>
</evidence>
<comment type="subcellular location">
    <subcellularLocation>
        <location evidence="1">Membrane</location>
        <topology evidence="1">Multi-pass membrane protein</topology>
    </subcellularLocation>
</comment>
<feature type="transmembrane region" description="Helical" evidence="5">
    <location>
        <begin position="383"/>
        <end position="403"/>
    </location>
</feature>
<dbReference type="GO" id="GO:0005886">
    <property type="term" value="C:plasma membrane"/>
    <property type="evidence" value="ECO:0007669"/>
    <property type="project" value="TreeGrafter"/>
</dbReference>
<evidence type="ECO:0000256" key="5">
    <source>
        <dbReference type="SAM" id="Phobius"/>
    </source>
</evidence>
<dbReference type="InterPro" id="IPR005829">
    <property type="entry name" value="Sugar_transporter_CS"/>
</dbReference>
<dbReference type="GO" id="GO:0046943">
    <property type="term" value="F:carboxylic acid transmembrane transporter activity"/>
    <property type="evidence" value="ECO:0007669"/>
    <property type="project" value="TreeGrafter"/>
</dbReference>
<feature type="transmembrane region" description="Helical" evidence="5">
    <location>
        <begin position="112"/>
        <end position="132"/>
    </location>
</feature>
<evidence type="ECO:0000313" key="8">
    <source>
        <dbReference type="Proteomes" id="UP000298781"/>
    </source>
</evidence>
<evidence type="ECO:0000259" key="6">
    <source>
        <dbReference type="PROSITE" id="PS50850"/>
    </source>
</evidence>
<feature type="transmembrane region" description="Helical" evidence="5">
    <location>
        <begin position="21"/>
        <end position="48"/>
    </location>
</feature>
<gene>
    <name evidence="7" type="ORF">E8M01_29570</name>
</gene>
<dbReference type="AlphaFoldDB" id="A0A4D7BPM1"/>